<name>A0A918MWP5_9BURK</name>
<dbReference type="AlphaFoldDB" id="A0A918MWP5"/>
<protein>
    <submittedName>
        <fullName evidence="2">Uncharacterized protein</fullName>
    </submittedName>
</protein>
<evidence type="ECO:0000256" key="1">
    <source>
        <dbReference type="SAM" id="Phobius"/>
    </source>
</evidence>
<dbReference type="EMBL" id="BMYS01000003">
    <property type="protein sequence ID" value="GGW80241.1"/>
    <property type="molecule type" value="Genomic_DNA"/>
</dbReference>
<keyword evidence="1" id="KW-0812">Transmembrane</keyword>
<keyword evidence="3" id="KW-1185">Reference proteome</keyword>
<reference evidence="2" key="1">
    <citation type="journal article" date="2014" name="Int. J. Syst. Evol. Microbiol.">
        <title>Complete genome sequence of Corynebacterium casei LMG S-19264T (=DSM 44701T), isolated from a smear-ripened cheese.</title>
        <authorList>
            <consortium name="US DOE Joint Genome Institute (JGI-PGF)"/>
            <person name="Walter F."/>
            <person name="Albersmeier A."/>
            <person name="Kalinowski J."/>
            <person name="Ruckert C."/>
        </authorList>
    </citation>
    <scope>NUCLEOTIDE SEQUENCE</scope>
    <source>
        <strain evidence="2">KCTC 23732</strain>
    </source>
</reference>
<dbReference type="RefSeq" id="WP_189384134.1">
    <property type="nucleotide sequence ID" value="NZ_BAABFY010000007.1"/>
</dbReference>
<proteinExistence type="predicted"/>
<accession>A0A918MWP5</accession>
<evidence type="ECO:0000313" key="3">
    <source>
        <dbReference type="Proteomes" id="UP000608345"/>
    </source>
</evidence>
<feature type="transmembrane region" description="Helical" evidence="1">
    <location>
        <begin position="52"/>
        <end position="70"/>
    </location>
</feature>
<feature type="transmembrane region" description="Helical" evidence="1">
    <location>
        <begin position="6"/>
        <end position="32"/>
    </location>
</feature>
<sequence>MIELILTYAIAVLMACFLIASFSGLYLIFFSLKPTNDMLKHPYLSMQPFNRFSLSIRCSILLDYFFRLFFPNVQFWLIGHANRILPHVIPSQVPVKIKWPLLGLWGCCFIGILCMCVVWGILLTR</sequence>
<organism evidence="2 3">
    <name type="scientific">Advenella faeciporci</name>
    <dbReference type="NCBI Taxonomy" id="797535"/>
    <lineage>
        <taxon>Bacteria</taxon>
        <taxon>Pseudomonadati</taxon>
        <taxon>Pseudomonadota</taxon>
        <taxon>Betaproteobacteria</taxon>
        <taxon>Burkholderiales</taxon>
        <taxon>Alcaligenaceae</taxon>
    </lineage>
</organism>
<reference evidence="2" key="2">
    <citation type="submission" date="2020-09" db="EMBL/GenBank/DDBJ databases">
        <authorList>
            <person name="Sun Q."/>
            <person name="Kim S."/>
        </authorList>
    </citation>
    <scope>NUCLEOTIDE SEQUENCE</scope>
    <source>
        <strain evidence="2">KCTC 23732</strain>
    </source>
</reference>
<keyword evidence="1" id="KW-0472">Membrane</keyword>
<comment type="caution">
    <text evidence="2">The sequence shown here is derived from an EMBL/GenBank/DDBJ whole genome shotgun (WGS) entry which is preliminary data.</text>
</comment>
<gene>
    <name evidence="2" type="ORF">GCM10011450_07610</name>
</gene>
<keyword evidence="1" id="KW-1133">Transmembrane helix</keyword>
<feature type="transmembrane region" description="Helical" evidence="1">
    <location>
        <begin position="102"/>
        <end position="123"/>
    </location>
</feature>
<evidence type="ECO:0000313" key="2">
    <source>
        <dbReference type="EMBL" id="GGW80241.1"/>
    </source>
</evidence>
<dbReference type="Proteomes" id="UP000608345">
    <property type="component" value="Unassembled WGS sequence"/>
</dbReference>